<reference evidence="7 8" key="1">
    <citation type="submission" date="2014-11" db="EMBL/GenBank/DDBJ databases">
        <authorList>
            <person name="Zhu J."/>
            <person name="Qi W."/>
            <person name="Song R."/>
        </authorList>
    </citation>
    <scope>NUCLEOTIDE SEQUENCE [LARGE SCALE GENOMIC DNA]</scope>
</reference>
<comment type="subcellular location">
    <subcellularLocation>
        <location evidence="1">Plastid</location>
        <location evidence="1">Chloroplast</location>
    </subcellularLocation>
</comment>
<evidence type="ECO:0000256" key="3">
    <source>
        <dbReference type="ARBA" id="ARBA00022531"/>
    </source>
</evidence>
<keyword evidence="3" id="KW-0602">Photosynthesis</keyword>
<dbReference type="SUPFAM" id="SSF103511">
    <property type="entry name" value="Chlorophyll a-b binding protein"/>
    <property type="match status" value="1"/>
</dbReference>
<feature type="binding site" description="axial binding residue" evidence="5">
    <location>
        <position position="173"/>
    </location>
    <ligand>
        <name>chlorophyll b</name>
        <dbReference type="ChEBI" id="CHEBI:61721"/>
        <label>1</label>
    </ligand>
    <ligandPart>
        <name>Mg</name>
        <dbReference type="ChEBI" id="CHEBI:25107"/>
    </ligandPart>
</feature>
<dbReference type="GO" id="GO:0009507">
    <property type="term" value="C:chloroplast"/>
    <property type="evidence" value="ECO:0007669"/>
    <property type="project" value="UniProtKB-SubCell"/>
</dbReference>
<dbReference type="OMA" id="GLMELCT"/>
<keyword evidence="2" id="KW-0150">Chloroplast</keyword>
<keyword evidence="5" id="KW-0148">Chlorophyll</keyword>
<evidence type="ECO:0000256" key="4">
    <source>
        <dbReference type="ARBA" id="ARBA00022640"/>
    </source>
</evidence>
<feature type="binding site" evidence="5">
    <location>
        <position position="211"/>
    </location>
    <ligand>
        <name>chlorophyll a</name>
        <dbReference type="ChEBI" id="CHEBI:58416"/>
        <label>1</label>
    </ligand>
</feature>
<dbReference type="PANTHER" id="PTHR21649">
    <property type="entry name" value="CHLOROPHYLL A/B BINDING PROTEIN"/>
    <property type="match status" value="1"/>
</dbReference>
<feature type="binding site" evidence="5">
    <location>
        <position position="213"/>
    </location>
    <ligand>
        <name>chlorophyll a</name>
        <dbReference type="ChEBI" id="CHEBI:58416"/>
        <label>1</label>
    </ligand>
</feature>
<dbReference type="Pfam" id="PF00504">
    <property type="entry name" value="Chloroa_b-bind"/>
    <property type="match status" value="1"/>
</dbReference>
<dbReference type="OrthoDB" id="423598at2759"/>
<feature type="binding site" evidence="5">
    <location>
        <position position="208"/>
    </location>
    <ligand>
        <name>chlorophyll a</name>
        <dbReference type="ChEBI" id="CHEBI:58416"/>
        <label>1</label>
    </ligand>
</feature>
<dbReference type="InParanoid" id="A0A0G4EMF1"/>
<dbReference type="EMBL" id="CDMY01000273">
    <property type="protein sequence ID" value="CEL98565.1"/>
    <property type="molecule type" value="Genomic_DNA"/>
</dbReference>
<keyword evidence="6" id="KW-0732">Signal</keyword>
<dbReference type="VEuPathDB" id="CryptoDB:Vbra_7951"/>
<dbReference type="AlphaFoldDB" id="A0A0G4EMF1"/>
<feature type="binding site" description="axial binding residue" evidence="5">
    <location>
        <position position="105"/>
    </location>
    <ligand>
        <name>chlorophyll a</name>
        <dbReference type="ChEBI" id="CHEBI:58416"/>
        <label>2</label>
    </ligand>
    <ligandPart>
        <name>Mg</name>
        <dbReference type="ChEBI" id="CHEBI:25107"/>
    </ligandPart>
</feature>
<evidence type="ECO:0000256" key="2">
    <source>
        <dbReference type="ARBA" id="ARBA00022528"/>
    </source>
</evidence>
<dbReference type="Proteomes" id="UP000041254">
    <property type="component" value="Unassembled WGS sequence"/>
</dbReference>
<feature type="binding site" description="axial binding residue" evidence="5">
    <location>
        <position position="110"/>
    </location>
    <ligand>
        <name>chlorophyll b</name>
        <dbReference type="ChEBI" id="CHEBI:61721"/>
        <label>1</label>
    </ligand>
    <ligandPart>
        <name>Mg</name>
        <dbReference type="ChEBI" id="CHEBI:25107"/>
    </ligandPart>
</feature>
<feature type="binding site" evidence="5">
    <location>
        <position position="147"/>
    </location>
    <ligand>
        <name>chlorophyll a</name>
        <dbReference type="ChEBI" id="CHEBI:58416"/>
        <label>1</label>
    </ligand>
</feature>
<evidence type="ECO:0000256" key="1">
    <source>
        <dbReference type="ARBA" id="ARBA00004229"/>
    </source>
</evidence>
<evidence type="ECO:0000256" key="6">
    <source>
        <dbReference type="SAM" id="SignalP"/>
    </source>
</evidence>
<evidence type="ECO:0000313" key="8">
    <source>
        <dbReference type="Proteomes" id="UP000041254"/>
    </source>
</evidence>
<dbReference type="PhylomeDB" id="A0A0G4EMF1"/>
<dbReference type="InterPro" id="IPR001344">
    <property type="entry name" value="Chloro_AB-bd_pln"/>
</dbReference>
<sequence>MAHLTISSIVVALCLAVGANAFQPLPSRVGGVRGGRRDVTMQVTSQRDVSPKLEEMVGADVETQSMMKGPWDPWKLTGKFELGNILFREYGSMVWPSVEWLRESELKHGRVCMLAFLGIAANRLGLMIPGYLDSKPDDWIDIYKAVLQQHPLAIPQIFAAIGLIEGQTYNDGLFQGTPERPAGNLGFDPLRLYKNKSDAEKKKLELQELKNGRLAMIAMAAFAAERGVDQSVPVLHALGF</sequence>
<feature type="binding site" evidence="5">
    <location>
        <position position="108"/>
    </location>
    <ligand>
        <name>chlorophyll a</name>
        <dbReference type="ChEBI" id="CHEBI:58416"/>
        <label>1</label>
    </ligand>
</feature>
<protein>
    <submittedName>
        <fullName evidence="7">Uncharacterized protein</fullName>
    </submittedName>
</protein>
<keyword evidence="5" id="KW-0157">Chromophore</keyword>
<organism evidence="7 8">
    <name type="scientific">Vitrella brassicaformis (strain CCMP3155)</name>
    <dbReference type="NCBI Taxonomy" id="1169540"/>
    <lineage>
        <taxon>Eukaryota</taxon>
        <taxon>Sar</taxon>
        <taxon>Alveolata</taxon>
        <taxon>Colpodellida</taxon>
        <taxon>Vitrellaceae</taxon>
        <taxon>Vitrella</taxon>
    </lineage>
</organism>
<keyword evidence="8" id="KW-1185">Reference proteome</keyword>
<dbReference type="GO" id="GO:0016168">
    <property type="term" value="F:chlorophyll binding"/>
    <property type="evidence" value="ECO:0007669"/>
    <property type="project" value="UniProtKB-KW"/>
</dbReference>
<name>A0A0G4EMF1_VITBC</name>
<evidence type="ECO:0000313" key="7">
    <source>
        <dbReference type="EMBL" id="CEL98565.1"/>
    </source>
</evidence>
<dbReference type="GO" id="GO:0009765">
    <property type="term" value="P:photosynthesis, light harvesting"/>
    <property type="evidence" value="ECO:0007669"/>
    <property type="project" value="InterPro"/>
</dbReference>
<dbReference type="Gene3D" id="1.10.3460.10">
    <property type="entry name" value="Chlorophyll a/b binding protein domain"/>
    <property type="match status" value="1"/>
</dbReference>
<gene>
    <name evidence="7" type="ORF">Vbra_7951</name>
</gene>
<dbReference type="InterPro" id="IPR022796">
    <property type="entry name" value="Chloroa_b-bind"/>
</dbReference>
<dbReference type="GO" id="GO:0016020">
    <property type="term" value="C:membrane"/>
    <property type="evidence" value="ECO:0007669"/>
    <property type="project" value="InterPro"/>
</dbReference>
<keyword evidence="4" id="KW-0934">Plastid</keyword>
<feature type="signal peptide" evidence="6">
    <location>
        <begin position="1"/>
        <end position="21"/>
    </location>
</feature>
<proteinExistence type="predicted"/>
<feature type="chain" id="PRO_5005187861" evidence="6">
    <location>
        <begin position="22"/>
        <end position="240"/>
    </location>
</feature>
<evidence type="ECO:0000256" key="5">
    <source>
        <dbReference type="PIRSR" id="PIRSR601344-1"/>
    </source>
</evidence>
<accession>A0A0G4EMF1</accession>